<evidence type="ECO:0000313" key="5">
    <source>
        <dbReference type="EMBL" id="CAH6792667.1"/>
    </source>
</evidence>
<dbReference type="EMBL" id="CALSGD010001464">
    <property type="protein sequence ID" value="CAH6792667.1"/>
    <property type="molecule type" value="Genomic_DNA"/>
</dbReference>
<feature type="compositionally biased region" description="Polar residues" evidence="3">
    <location>
        <begin position="624"/>
        <end position="635"/>
    </location>
</feature>
<evidence type="ECO:0000256" key="1">
    <source>
        <dbReference type="ARBA" id="ARBA00004123"/>
    </source>
</evidence>
<reference evidence="5" key="1">
    <citation type="submission" date="2022-06" db="EMBL/GenBank/DDBJ databases">
        <authorList>
            <person name="Andreotti S."/>
            <person name="Wyler E."/>
        </authorList>
    </citation>
    <scope>NUCLEOTIDE SEQUENCE</scope>
</reference>
<evidence type="ECO:0000256" key="2">
    <source>
        <dbReference type="ARBA" id="ARBA00023242"/>
    </source>
</evidence>
<feature type="region of interest" description="Disordered" evidence="3">
    <location>
        <begin position="879"/>
        <end position="901"/>
    </location>
</feature>
<dbReference type="GO" id="GO:0006355">
    <property type="term" value="P:regulation of DNA-templated transcription"/>
    <property type="evidence" value="ECO:0007669"/>
    <property type="project" value="InterPro"/>
</dbReference>
<accession>A0AAU9ZKD0</accession>
<evidence type="ECO:0000313" key="6">
    <source>
        <dbReference type="Proteomes" id="UP001152836"/>
    </source>
</evidence>
<dbReference type="PANTHER" id="PTHR16500">
    <property type="entry name" value="BRCA2-INTERACTING TRANSCRIPTIONAL REPRESSOR EMSY"/>
    <property type="match status" value="1"/>
</dbReference>
<feature type="compositionally biased region" description="Polar residues" evidence="3">
    <location>
        <begin position="1064"/>
        <end position="1074"/>
    </location>
</feature>
<dbReference type="GO" id="GO:0005654">
    <property type="term" value="C:nucleoplasm"/>
    <property type="evidence" value="ECO:0007669"/>
    <property type="project" value="TreeGrafter"/>
</dbReference>
<comment type="caution">
    <text evidence="5">The sequence shown here is derived from an EMBL/GenBank/DDBJ whole genome shotgun (WGS) entry which is preliminary data.</text>
</comment>
<keyword evidence="2" id="KW-0539">Nucleus</keyword>
<dbReference type="InterPro" id="IPR005491">
    <property type="entry name" value="ENT_dom"/>
</dbReference>
<gene>
    <name evidence="5" type="primary">Emsy</name>
    <name evidence="5" type="ORF">PHOROB_LOCUS9594</name>
</gene>
<feature type="region of interest" description="Disordered" evidence="3">
    <location>
        <begin position="624"/>
        <end position="682"/>
    </location>
</feature>
<comment type="subcellular location">
    <subcellularLocation>
        <location evidence="1">Nucleus</location>
    </subcellularLocation>
</comment>
<dbReference type="SMART" id="SM01191">
    <property type="entry name" value="ENT"/>
    <property type="match status" value="1"/>
</dbReference>
<feature type="region of interest" description="Disordered" evidence="3">
    <location>
        <begin position="106"/>
        <end position="140"/>
    </location>
</feature>
<name>A0AAU9ZKD0_PHORO</name>
<feature type="compositionally biased region" description="Low complexity" evidence="3">
    <location>
        <begin position="647"/>
        <end position="673"/>
    </location>
</feature>
<dbReference type="InterPro" id="IPR033482">
    <property type="entry name" value="EMSY"/>
</dbReference>
<protein>
    <submittedName>
        <fullName evidence="5">Emsy protein</fullName>
    </submittedName>
</protein>
<evidence type="ECO:0000259" key="4">
    <source>
        <dbReference type="SMART" id="SM01191"/>
    </source>
</evidence>
<dbReference type="AlphaFoldDB" id="A0AAU9ZKD0"/>
<sequence>MPVVWPTLLDLSRDECKRILRKLELEAYAGVISALRAQGDLTKEKKDLLGELSKVLSMSGPNSSSEWSIEGRRLVPLMPRLVPQTAFTVTANAVANAAVQHNASLPVPAETASKEGVSCSDEDEKPRKRRRTNSSSSSPVVLKEVPKAVVPVSKTITVPVSGSPKMSNIMQSIANSLPPHMSPVKITFTKPSTQTTNTTTQKVIIVTTSPSSTFVPNILSKSHNYAAVTKLVPTSVIASTTQKPPVVITASQSSLVSSSSSSSSSNPSSTLSPISSTVAVTAVVSSTPSVVMSTVAQGVSTSAIKMASTRLPSPKSLVSAPTQILAQFPKQHQQSPKQQLHQVQQQTQQPVAQPSSVSQQQQPQQAPLPPGIKPTIQIKQESGVKIITQQVQPSKILPKPVTATLPTSSNSPIMVVSSNGAIMTTKLVTTPTGTQATYTRPTVSPSLGRVATTPGAATYVKTTSGSIITVVPKSLATLGGKIISSNIVSGTTTKITTIPMTSKPNVIVVQKTTGKGTTIQGLPGKNVVTTLLNAGGEKTLQTVPTGAKPAIITATRPITKMIVTQPKGIGSTVQPAAKIIPTKIVYGQQGKTQVLIKPKPVTFQATVVSEQTRQLVTETLQQASRVAEAGNSSAQEGKEEPQGYTDSSSSSTESSQSSQVSHRSQPQQPSQPQRTLLQHVAQSQTATQTSVVVKSIPASSPGAITHIMQQALSSHTAFTKHSEELGTEEGEVEEMDTLDPQTGLFYRSALTQSQSTKQQKLSQPQLEQTQLQVKTLQCFQTKQKQTIHLQADQLQHKLTQMPQLSIRHQKLTPLQQEQAQPKPDAQHTQHPVVAKDRQLPTLMAQPPQTVVQVLAVKTTQQLPKLQQAPNQPKIYVQPQTPQSQMALPTSSEKQPASQASEKTAVSDILQMSLMEAQIDTNVEHMVVDPPKKALATGVLTGEAGAVPSTHVVVAGMAKCRESCSSPSAVGPPLTTRKMEAAGVPATGQFMRIQNVGQKKAEESPTEIIIQAIPQYAIPCHSSSNVVVEPSGLLELNNFTSQQLDDDETAMEQDVDSSTEDGTEPSPSQTSAERS</sequence>
<dbReference type="PANTHER" id="PTHR16500:SF3">
    <property type="entry name" value="BRCA2-INTERACTING TRANSCRIPTIONAL REPRESSOR EMSY"/>
    <property type="match status" value="1"/>
</dbReference>
<dbReference type="SUPFAM" id="SSF158639">
    <property type="entry name" value="ENT-like"/>
    <property type="match status" value="1"/>
</dbReference>
<evidence type="ECO:0000256" key="3">
    <source>
        <dbReference type="SAM" id="MobiDB-lite"/>
    </source>
</evidence>
<feature type="region of interest" description="Disordered" evidence="3">
    <location>
        <begin position="1037"/>
        <end position="1074"/>
    </location>
</feature>
<dbReference type="Pfam" id="PF03735">
    <property type="entry name" value="ENT"/>
    <property type="match status" value="1"/>
</dbReference>
<organism evidence="5 6">
    <name type="scientific">Phodopus roborovskii</name>
    <name type="common">Roborovski's desert hamster</name>
    <name type="synonym">Cricetulus roborovskii</name>
    <dbReference type="NCBI Taxonomy" id="109678"/>
    <lineage>
        <taxon>Eukaryota</taxon>
        <taxon>Metazoa</taxon>
        <taxon>Chordata</taxon>
        <taxon>Craniata</taxon>
        <taxon>Vertebrata</taxon>
        <taxon>Euteleostomi</taxon>
        <taxon>Mammalia</taxon>
        <taxon>Eutheria</taxon>
        <taxon>Euarchontoglires</taxon>
        <taxon>Glires</taxon>
        <taxon>Rodentia</taxon>
        <taxon>Myomorpha</taxon>
        <taxon>Muroidea</taxon>
        <taxon>Cricetidae</taxon>
        <taxon>Cricetinae</taxon>
        <taxon>Phodopus</taxon>
    </lineage>
</organism>
<dbReference type="InterPro" id="IPR036142">
    <property type="entry name" value="ENT_dom-like_sf"/>
</dbReference>
<feature type="domain" description="ENT" evidence="4">
    <location>
        <begin position="16"/>
        <end position="73"/>
    </location>
</feature>
<feature type="compositionally biased region" description="Low complexity" evidence="3">
    <location>
        <begin position="329"/>
        <end position="365"/>
    </location>
</feature>
<dbReference type="Proteomes" id="UP001152836">
    <property type="component" value="Unassembled WGS sequence"/>
</dbReference>
<dbReference type="Gene3D" id="1.10.1240.40">
    <property type="entry name" value="ENT domain"/>
    <property type="match status" value="2"/>
</dbReference>
<keyword evidence="6" id="KW-1185">Reference proteome</keyword>
<feature type="compositionally biased region" description="Acidic residues" evidence="3">
    <location>
        <begin position="1043"/>
        <end position="1062"/>
    </location>
</feature>
<proteinExistence type="predicted"/>
<feature type="region of interest" description="Disordered" evidence="3">
    <location>
        <begin position="328"/>
        <end position="374"/>
    </location>
</feature>